<organism evidence="2 3">
    <name type="scientific">Halosimplex litoreum</name>
    <dbReference type="NCBI Taxonomy" id="1198301"/>
    <lineage>
        <taxon>Archaea</taxon>
        <taxon>Methanobacteriati</taxon>
        <taxon>Methanobacteriota</taxon>
        <taxon>Stenosarchaea group</taxon>
        <taxon>Halobacteria</taxon>
        <taxon>Halobacteriales</taxon>
        <taxon>Haloarculaceae</taxon>
        <taxon>Halosimplex</taxon>
    </lineage>
</organism>
<accession>A0A7T3KTT9</accession>
<proteinExistence type="predicted"/>
<keyword evidence="3" id="KW-1185">Reference proteome</keyword>
<feature type="region of interest" description="Disordered" evidence="1">
    <location>
        <begin position="1"/>
        <end position="34"/>
    </location>
</feature>
<dbReference type="GeneID" id="60589075"/>
<feature type="compositionally biased region" description="Basic and acidic residues" evidence="1">
    <location>
        <begin position="22"/>
        <end position="34"/>
    </location>
</feature>
<dbReference type="Proteomes" id="UP000595001">
    <property type="component" value="Chromosome"/>
</dbReference>
<dbReference type="AlphaFoldDB" id="A0A7T3KTT9"/>
<gene>
    <name evidence="2" type="ORF">I7X12_11240</name>
</gene>
<reference evidence="2 3" key="1">
    <citation type="submission" date="2020-12" db="EMBL/GenBank/DDBJ databases">
        <title>Halosimplex halophilum sp. nov. and Halosimplex salinum sp. nov., two new members of the genus Halosimplex.</title>
        <authorList>
            <person name="Cui H.L."/>
        </authorList>
    </citation>
    <scope>NUCLEOTIDE SEQUENCE [LARGE SCALE GENOMIC DNA]</scope>
    <source>
        <strain evidence="2 3">YGH94</strain>
    </source>
</reference>
<protein>
    <submittedName>
        <fullName evidence="2">Uncharacterized protein</fullName>
    </submittedName>
</protein>
<dbReference type="RefSeq" id="WP_198060177.1">
    <property type="nucleotide sequence ID" value="NZ_CP065856.1"/>
</dbReference>
<dbReference type="EMBL" id="CP065856">
    <property type="protein sequence ID" value="QPV61344.1"/>
    <property type="molecule type" value="Genomic_DNA"/>
</dbReference>
<evidence type="ECO:0000313" key="3">
    <source>
        <dbReference type="Proteomes" id="UP000595001"/>
    </source>
</evidence>
<sequence length="65" mass="6820">MPSNSTADRSVRTTDSSCPASDGDRDERGDDDLSVRRATQIMRLLKLVATTLAALTGAAKALGLV</sequence>
<name>A0A7T3KTT9_9EURY</name>
<dbReference type="KEGG" id="hlt:I7X12_11240"/>
<evidence type="ECO:0000256" key="1">
    <source>
        <dbReference type="SAM" id="MobiDB-lite"/>
    </source>
</evidence>
<feature type="compositionally biased region" description="Polar residues" evidence="1">
    <location>
        <begin position="1"/>
        <end position="19"/>
    </location>
</feature>
<evidence type="ECO:0000313" key="2">
    <source>
        <dbReference type="EMBL" id="QPV61344.1"/>
    </source>
</evidence>